<reference evidence="1 2" key="1">
    <citation type="submission" date="2019-03" db="EMBL/GenBank/DDBJ databases">
        <title>Genomic Encyclopedia of Type Strains, Phase IV (KMG-IV): sequencing the most valuable type-strain genomes for metagenomic binning, comparative biology and taxonomic classification.</title>
        <authorList>
            <person name="Goeker M."/>
        </authorList>
    </citation>
    <scope>NUCLEOTIDE SEQUENCE [LARGE SCALE GENOMIC DNA]</scope>
    <source>
        <strain evidence="1 2">DSM 24176</strain>
    </source>
</reference>
<sequence>MEKIYIVKIERDSKGMVYQFISNTGARFTIEELIELIEKESISYSKVKQSIS</sequence>
<gene>
    <name evidence="1" type="ORF">EDC19_0129</name>
</gene>
<keyword evidence="2" id="KW-1185">Reference proteome</keyword>
<evidence type="ECO:0000313" key="1">
    <source>
        <dbReference type="EMBL" id="TCK97727.1"/>
    </source>
</evidence>
<organism evidence="1 2">
    <name type="scientific">Natranaerovirga hydrolytica</name>
    <dbReference type="NCBI Taxonomy" id="680378"/>
    <lineage>
        <taxon>Bacteria</taxon>
        <taxon>Bacillati</taxon>
        <taxon>Bacillota</taxon>
        <taxon>Clostridia</taxon>
        <taxon>Lachnospirales</taxon>
        <taxon>Natranaerovirgaceae</taxon>
        <taxon>Natranaerovirga</taxon>
    </lineage>
</organism>
<dbReference type="AlphaFoldDB" id="A0A4R1MWW3"/>
<protein>
    <submittedName>
        <fullName evidence="1">Uncharacterized protein</fullName>
    </submittedName>
</protein>
<accession>A0A4R1MWW3</accession>
<proteinExistence type="predicted"/>
<dbReference type="Proteomes" id="UP000294545">
    <property type="component" value="Unassembled WGS sequence"/>
</dbReference>
<dbReference type="EMBL" id="SMGQ01000011">
    <property type="protein sequence ID" value="TCK97727.1"/>
    <property type="molecule type" value="Genomic_DNA"/>
</dbReference>
<evidence type="ECO:0000313" key="2">
    <source>
        <dbReference type="Proteomes" id="UP000294545"/>
    </source>
</evidence>
<comment type="caution">
    <text evidence="1">The sequence shown here is derived from an EMBL/GenBank/DDBJ whole genome shotgun (WGS) entry which is preliminary data.</text>
</comment>
<name>A0A4R1MWW3_9FIRM</name>
<dbReference type="RefSeq" id="WP_165868465.1">
    <property type="nucleotide sequence ID" value="NZ_SMGQ01000011.1"/>
</dbReference>